<dbReference type="InterPro" id="IPR005863">
    <property type="entry name" value="UDP-N-AcMur_synth"/>
</dbReference>
<dbReference type="EC" id="6.3.2.10" evidence="10 11"/>
<dbReference type="InterPro" id="IPR004101">
    <property type="entry name" value="Mur_ligase_C"/>
</dbReference>
<dbReference type="Gene3D" id="3.90.190.20">
    <property type="entry name" value="Mur ligase, C-terminal domain"/>
    <property type="match status" value="1"/>
</dbReference>
<gene>
    <name evidence="10 15" type="primary">murF</name>
    <name evidence="15" type="ORF">LMG32879_002486</name>
</gene>
<evidence type="ECO:0000256" key="11">
    <source>
        <dbReference type="RuleBase" id="RU004136"/>
    </source>
</evidence>
<feature type="domain" description="Mur ligase N-terminal catalytic" evidence="12">
    <location>
        <begin position="24"/>
        <end position="71"/>
    </location>
</feature>
<dbReference type="InterPro" id="IPR036565">
    <property type="entry name" value="Mur-like_cat_sf"/>
</dbReference>
<dbReference type="GO" id="GO:0005524">
    <property type="term" value="F:ATP binding"/>
    <property type="evidence" value="ECO:0007669"/>
    <property type="project" value="UniProtKB-UniRule"/>
</dbReference>
<dbReference type="Pfam" id="PF01225">
    <property type="entry name" value="Mur_ligase"/>
    <property type="match status" value="1"/>
</dbReference>
<protein>
    <recommendedName>
        <fullName evidence="10 11">UDP-N-acetylmuramoyl-tripeptide--D-alanyl-D-alanine ligase</fullName>
        <ecNumber evidence="10 11">6.3.2.10</ecNumber>
    </recommendedName>
    <alternativeName>
        <fullName evidence="10">D-alanyl-D-alanine-adding enzyme</fullName>
    </alternativeName>
</protein>
<proteinExistence type="inferred from homology"/>
<keyword evidence="2 10" id="KW-0436">Ligase</keyword>
<dbReference type="InterPro" id="IPR036615">
    <property type="entry name" value="Mur_ligase_C_dom_sf"/>
</dbReference>
<dbReference type="NCBIfam" id="TIGR01143">
    <property type="entry name" value="murF"/>
    <property type="match status" value="1"/>
</dbReference>
<evidence type="ECO:0000259" key="12">
    <source>
        <dbReference type="Pfam" id="PF01225"/>
    </source>
</evidence>
<comment type="pathway">
    <text evidence="10 11">Cell wall biogenesis; peptidoglycan biosynthesis.</text>
</comment>
<evidence type="ECO:0000259" key="14">
    <source>
        <dbReference type="Pfam" id="PF08245"/>
    </source>
</evidence>
<dbReference type="PANTHER" id="PTHR43024:SF1">
    <property type="entry name" value="UDP-N-ACETYLMURAMOYL-TRIPEPTIDE--D-ALANYL-D-ALANINE LIGASE"/>
    <property type="match status" value="1"/>
</dbReference>
<evidence type="ECO:0000259" key="13">
    <source>
        <dbReference type="Pfam" id="PF02875"/>
    </source>
</evidence>
<evidence type="ECO:0000256" key="3">
    <source>
        <dbReference type="ARBA" id="ARBA00022618"/>
    </source>
</evidence>
<keyword evidence="6 10" id="KW-0133">Cell shape</keyword>
<accession>A0AA35UQ70</accession>
<dbReference type="GO" id="GO:0008360">
    <property type="term" value="P:regulation of cell shape"/>
    <property type="evidence" value="ECO:0007669"/>
    <property type="project" value="UniProtKB-KW"/>
</dbReference>
<dbReference type="Pfam" id="PF02875">
    <property type="entry name" value="Mur_ligase_C"/>
    <property type="match status" value="1"/>
</dbReference>
<dbReference type="Gene3D" id="3.40.1190.10">
    <property type="entry name" value="Mur-like, catalytic domain"/>
    <property type="match status" value="1"/>
</dbReference>
<evidence type="ECO:0000256" key="8">
    <source>
        <dbReference type="ARBA" id="ARBA00023306"/>
    </source>
</evidence>
<keyword evidence="4 10" id="KW-0547">Nucleotide-binding</keyword>
<dbReference type="InterPro" id="IPR013221">
    <property type="entry name" value="Mur_ligase_cen"/>
</dbReference>
<dbReference type="Pfam" id="PF08245">
    <property type="entry name" value="Mur_ligase_M"/>
    <property type="match status" value="1"/>
</dbReference>
<comment type="similarity">
    <text evidence="10">Belongs to the MurCDEF family. MurF subfamily.</text>
</comment>
<dbReference type="HAMAP" id="MF_02019">
    <property type="entry name" value="MurF"/>
    <property type="match status" value="1"/>
</dbReference>
<dbReference type="EMBL" id="CATKSH010000019">
    <property type="protein sequence ID" value="CAI9121639.1"/>
    <property type="molecule type" value="Genomic_DNA"/>
</dbReference>
<keyword evidence="8 10" id="KW-0131">Cell cycle</keyword>
<comment type="function">
    <text evidence="10 11">Involved in cell wall formation. Catalyzes the final step in the synthesis of UDP-N-acetylmuramoyl-pentapeptide, the precursor of murein.</text>
</comment>
<dbReference type="GO" id="GO:0009252">
    <property type="term" value="P:peptidoglycan biosynthetic process"/>
    <property type="evidence" value="ECO:0007669"/>
    <property type="project" value="UniProtKB-UniRule"/>
</dbReference>
<keyword evidence="1 10" id="KW-0963">Cytoplasm</keyword>
<comment type="subcellular location">
    <subcellularLocation>
        <location evidence="10 11">Cytoplasm</location>
    </subcellularLocation>
</comment>
<feature type="binding site" evidence="10">
    <location>
        <begin position="108"/>
        <end position="114"/>
    </location>
    <ligand>
        <name>ATP</name>
        <dbReference type="ChEBI" id="CHEBI:30616"/>
    </ligand>
</feature>
<evidence type="ECO:0000256" key="1">
    <source>
        <dbReference type="ARBA" id="ARBA00022490"/>
    </source>
</evidence>
<dbReference type="InterPro" id="IPR000713">
    <property type="entry name" value="Mur_ligase_N"/>
</dbReference>
<dbReference type="GO" id="GO:0005737">
    <property type="term" value="C:cytoplasm"/>
    <property type="evidence" value="ECO:0007669"/>
    <property type="project" value="UniProtKB-SubCell"/>
</dbReference>
<keyword evidence="5 10" id="KW-0067">ATP-binding</keyword>
<feature type="domain" description="Mur ligase central" evidence="14">
    <location>
        <begin position="106"/>
        <end position="295"/>
    </location>
</feature>
<sequence length="460" mass="47410">MSTLWTTAELVAATGGTLEADVRVSGISIDTRTLAPGDLFIALVGDTSDGHAHIATALDKGAAAVMVHDTRGRDDPRLLVVPDTMRGLQALGQAARARFDGKMIAVTGSVGKTTTKDMLRLALCAFGPTHAAVASYNNHWGVPLTLARLPRDAAFCVSEIGMNHRGEIAPLAAMARPDVAVITTIGGSHIGPMGSIDAIALEKSDLLAALPKGGIALVPVDAEGQAHFKQAVTRSGAALQRVGMGDTDAEWRIGHLACTADGSQFTLIHGDTSVAVALHAPGRHLARNAATALAAIGALGLDLPHAAEALASYRPGAGRGQTQPLRGGRAQLLDESYNASSLSVRAALDTLALMPAARHVAVLGDMLELGAFSEAEHTGLAPDVTRSADLLFCCGPAMRALFDAIPPEKRGAWATDAASLAPLVISNLKDGDLVLVKGSFGSRMRDVVAALKSSDAEAAR</sequence>
<evidence type="ECO:0000256" key="2">
    <source>
        <dbReference type="ARBA" id="ARBA00022598"/>
    </source>
</evidence>
<evidence type="ECO:0000313" key="16">
    <source>
        <dbReference type="Proteomes" id="UP001176960"/>
    </source>
</evidence>
<keyword evidence="9 10" id="KW-0961">Cell wall biogenesis/degradation</keyword>
<name>A0AA35UQ70_9PROT</name>
<keyword evidence="3 10" id="KW-0132">Cell division</keyword>
<dbReference type="SUPFAM" id="SSF63418">
    <property type="entry name" value="MurE/MurF N-terminal domain"/>
    <property type="match status" value="1"/>
</dbReference>
<evidence type="ECO:0000256" key="7">
    <source>
        <dbReference type="ARBA" id="ARBA00022984"/>
    </source>
</evidence>
<reference evidence="15" key="1">
    <citation type="submission" date="2023-03" db="EMBL/GenBank/DDBJ databases">
        <authorList>
            <person name="Cleenwerck I."/>
        </authorList>
    </citation>
    <scope>NUCLEOTIDE SEQUENCE</scope>
    <source>
        <strain evidence="15">LMG 32879</strain>
    </source>
</reference>
<evidence type="ECO:0000313" key="15">
    <source>
        <dbReference type="EMBL" id="CAI9121639.1"/>
    </source>
</evidence>
<evidence type="ECO:0000256" key="10">
    <source>
        <dbReference type="HAMAP-Rule" id="MF_02019"/>
    </source>
</evidence>
<keyword evidence="16" id="KW-1185">Reference proteome</keyword>
<dbReference type="RefSeq" id="WP_289840741.1">
    <property type="nucleotide sequence ID" value="NZ_CATKSH010000019.1"/>
</dbReference>
<dbReference type="SUPFAM" id="SSF53244">
    <property type="entry name" value="MurD-like peptide ligases, peptide-binding domain"/>
    <property type="match status" value="1"/>
</dbReference>
<dbReference type="AlphaFoldDB" id="A0AA35UQ70"/>
<keyword evidence="7 10" id="KW-0573">Peptidoglycan synthesis</keyword>
<dbReference type="GO" id="GO:0071555">
    <property type="term" value="P:cell wall organization"/>
    <property type="evidence" value="ECO:0007669"/>
    <property type="project" value="UniProtKB-KW"/>
</dbReference>
<dbReference type="PANTHER" id="PTHR43024">
    <property type="entry name" value="UDP-N-ACETYLMURAMOYL-TRIPEPTIDE--D-ALANYL-D-ALANINE LIGASE"/>
    <property type="match status" value="1"/>
</dbReference>
<evidence type="ECO:0000256" key="5">
    <source>
        <dbReference type="ARBA" id="ARBA00022840"/>
    </source>
</evidence>
<dbReference type="SUPFAM" id="SSF53623">
    <property type="entry name" value="MurD-like peptide ligases, catalytic domain"/>
    <property type="match status" value="1"/>
</dbReference>
<dbReference type="GO" id="GO:0051301">
    <property type="term" value="P:cell division"/>
    <property type="evidence" value="ECO:0007669"/>
    <property type="project" value="UniProtKB-KW"/>
</dbReference>
<comment type="caution">
    <text evidence="15">The sequence shown here is derived from an EMBL/GenBank/DDBJ whole genome shotgun (WGS) entry which is preliminary data.</text>
</comment>
<dbReference type="Gene3D" id="3.40.1390.10">
    <property type="entry name" value="MurE/MurF, N-terminal domain"/>
    <property type="match status" value="1"/>
</dbReference>
<feature type="domain" description="Mur ligase C-terminal" evidence="13">
    <location>
        <begin position="332"/>
        <end position="440"/>
    </location>
</feature>
<comment type="catalytic activity">
    <reaction evidence="10 11">
        <text>D-alanyl-D-alanine + UDP-N-acetyl-alpha-D-muramoyl-L-alanyl-gamma-D-glutamyl-meso-2,6-diaminopimelate + ATP = UDP-N-acetyl-alpha-D-muramoyl-L-alanyl-gamma-D-glutamyl-meso-2,6-diaminopimeloyl-D-alanyl-D-alanine + ADP + phosphate + H(+)</text>
        <dbReference type="Rhea" id="RHEA:28374"/>
        <dbReference type="ChEBI" id="CHEBI:15378"/>
        <dbReference type="ChEBI" id="CHEBI:30616"/>
        <dbReference type="ChEBI" id="CHEBI:43474"/>
        <dbReference type="ChEBI" id="CHEBI:57822"/>
        <dbReference type="ChEBI" id="CHEBI:61386"/>
        <dbReference type="ChEBI" id="CHEBI:83905"/>
        <dbReference type="ChEBI" id="CHEBI:456216"/>
        <dbReference type="EC" id="6.3.2.10"/>
    </reaction>
</comment>
<evidence type="ECO:0000256" key="9">
    <source>
        <dbReference type="ARBA" id="ARBA00023316"/>
    </source>
</evidence>
<dbReference type="Proteomes" id="UP001176960">
    <property type="component" value="Unassembled WGS sequence"/>
</dbReference>
<dbReference type="InterPro" id="IPR051046">
    <property type="entry name" value="MurCDEF_CellWall_CoF430Synth"/>
</dbReference>
<organism evidence="15 16">
    <name type="scientific">Brytella acorum</name>
    <dbReference type="NCBI Taxonomy" id="2959299"/>
    <lineage>
        <taxon>Bacteria</taxon>
        <taxon>Pseudomonadati</taxon>
        <taxon>Pseudomonadota</taxon>
        <taxon>Alphaproteobacteria</taxon>
        <taxon>Acetobacterales</taxon>
        <taxon>Acetobacteraceae</taxon>
        <taxon>Brytella</taxon>
    </lineage>
</organism>
<dbReference type="InterPro" id="IPR035911">
    <property type="entry name" value="MurE/MurF_N"/>
</dbReference>
<dbReference type="GO" id="GO:0047480">
    <property type="term" value="F:UDP-N-acetylmuramoyl-tripeptide-D-alanyl-D-alanine ligase activity"/>
    <property type="evidence" value="ECO:0007669"/>
    <property type="project" value="UniProtKB-UniRule"/>
</dbReference>
<evidence type="ECO:0000256" key="6">
    <source>
        <dbReference type="ARBA" id="ARBA00022960"/>
    </source>
</evidence>
<evidence type="ECO:0000256" key="4">
    <source>
        <dbReference type="ARBA" id="ARBA00022741"/>
    </source>
</evidence>